<evidence type="ECO:0000313" key="3">
    <source>
        <dbReference type="Proteomes" id="UP000240542"/>
    </source>
</evidence>
<dbReference type="RefSeq" id="WP_106587145.1">
    <property type="nucleotide sequence ID" value="NZ_PYGA01000052.1"/>
</dbReference>
<accession>A0A2P8C6V2</accession>
<evidence type="ECO:0000256" key="1">
    <source>
        <dbReference type="SAM" id="MobiDB-lite"/>
    </source>
</evidence>
<gene>
    <name evidence="2" type="ORF">CLV63_1523</name>
</gene>
<dbReference type="Proteomes" id="UP000240542">
    <property type="component" value="Unassembled WGS sequence"/>
</dbReference>
<reference evidence="2 3" key="1">
    <citation type="submission" date="2018-03" db="EMBL/GenBank/DDBJ databases">
        <title>Genomic Encyclopedia of Archaeal and Bacterial Type Strains, Phase II (KMG-II): from individual species to whole genera.</title>
        <authorList>
            <person name="Goeker M."/>
        </authorList>
    </citation>
    <scope>NUCLEOTIDE SEQUENCE [LARGE SCALE GENOMIC DNA]</scope>
    <source>
        <strain evidence="2 3">DSM 45312</strain>
    </source>
</reference>
<dbReference type="AlphaFoldDB" id="A0A2P8C6V2"/>
<keyword evidence="3" id="KW-1185">Reference proteome</keyword>
<comment type="caution">
    <text evidence="2">The sequence shown here is derived from an EMBL/GenBank/DDBJ whole genome shotgun (WGS) entry which is preliminary data.</text>
</comment>
<proteinExistence type="predicted"/>
<feature type="region of interest" description="Disordered" evidence="1">
    <location>
        <begin position="67"/>
        <end position="91"/>
    </location>
</feature>
<organism evidence="2 3">
    <name type="scientific">Murinocardiopsis flavida</name>
    <dbReference type="NCBI Taxonomy" id="645275"/>
    <lineage>
        <taxon>Bacteria</taxon>
        <taxon>Bacillati</taxon>
        <taxon>Actinomycetota</taxon>
        <taxon>Actinomycetes</taxon>
        <taxon>Streptosporangiales</taxon>
        <taxon>Nocardiopsidaceae</taxon>
        <taxon>Murinocardiopsis</taxon>
    </lineage>
</organism>
<evidence type="ECO:0000313" key="2">
    <source>
        <dbReference type="EMBL" id="PSK80696.1"/>
    </source>
</evidence>
<sequence length="91" mass="10186">MYYNVFPSEALRRARTAHGAYEISETRDDHGRAEVIAVLRMDHRDTGRPALVCAGSVADLVTELTGTRPTGLPQRDRKHAYFEIPPNPPAR</sequence>
<dbReference type="EMBL" id="PYGA01000052">
    <property type="protein sequence ID" value="PSK80696.1"/>
    <property type="molecule type" value="Genomic_DNA"/>
</dbReference>
<protein>
    <submittedName>
        <fullName evidence="2">Uncharacterized protein</fullName>
    </submittedName>
</protein>
<name>A0A2P8C6V2_9ACTN</name>